<proteinExistence type="predicted"/>
<dbReference type="RefSeq" id="WP_226766218.1">
    <property type="nucleotide sequence ID" value="NZ_BAAAEO010000002.1"/>
</dbReference>
<dbReference type="EMBL" id="BAAAEO010000002">
    <property type="protein sequence ID" value="GAA0546168.1"/>
    <property type="molecule type" value="Genomic_DNA"/>
</dbReference>
<keyword evidence="2" id="KW-0479">Metal-binding</keyword>
<keyword evidence="1" id="KW-0645">Protease</keyword>
<dbReference type="Gene3D" id="3.40.390.10">
    <property type="entry name" value="Collagenase (Catalytic Domain)"/>
    <property type="match status" value="1"/>
</dbReference>
<keyword evidence="5" id="KW-0175">Coiled coil</keyword>
<sequence length="307" mass="35113">MKLLLRVLFYTVLVYASYQLLAGLMQKKPQLPKVLQDYADNAMQQYLCKAPVSWRIGQLDPAFDLTLEQAEQAAHSAAMQWNQAFGVELFRYDSLDGFAINFAYDERQQQVLQQALLQRNLDRYDTNINQRVAGLQQQSARLQQQQQQFEAQNQQFAADVAAFERKVQQASLDRSALQREQQQLNQRQQQLQQQADNLNTEQQRLQREQQYINDTVADRNALLPQQTTEVAKTEVGLMEIRGKQRVMTIFAYKTLTDLQLTIAHEFGHALGVGHTDNPASVMHAALNTQQSRLTADDIQALKAQCGL</sequence>
<feature type="coiled-coil region" evidence="5">
    <location>
        <begin position="132"/>
        <end position="211"/>
    </location>
</feature>
<dbReference type="InterPro" id="IPR001818">
    <property type="entry name" value="Pept_M10_metallopeptidase"/>
</dbReference>
<dbReference type="InterPro" id="IPR021190">
    <property type="entry name" value="Pept_M10A"/>
</dbReference>
<evidence type="ECO:0000259" key="6">
    <source>
        <dbReference type="Pfam" id="PF00413"/>
    </source>
</evidence>
<protein>
    <recommendedName>
        <fullName evidence="6">Peptidase M10 metallopeptidase domain-containing protein</fullName>
    </recommendedName>
</protein>
<comment type="caution">
    <text evidence="7">The sequence shown here is derived from an EMBL/GenBank/DDBJ whole genome shotgun (WGS) entry which is preliminary data.</text>
</comment>
<evidence type="ECO:0000313" key="8">
    <source>
        <dbReference type="Proteomes" id="UP001501169"/>
    </source>
</evidence>
<keyword evidence="3" id="KW-0378">Hydrolase</keyword>
<dbReference type="InterPro" id="IPR024079">
    <property type="entry name" value="MetalloPept_cat_dom_sf"/>
</dbReference>
<keyword evidence="4" id="KW-0862">Zinc</keyword>
<reference evidence="7 8" key="1">
    <citation type="journal article" date="2019" name="Int. J. Syst. Evol. Microbiol.">
        <title>The Global Catalogue of Microorganisms (GCM) 10K type strain sequencing project: providing services to taxonomists for standard genome sequencing and annotation.</title>
        <authorList>
            <consortium name="The Broad Institute Genomics Platform"/>
            <consortium name="The Broad Institute Genome Sequencing Center for Infectious Disease"/>
            <person name="Wu L."/>
            <person name="Ma J."/>
        </authorList>
    </citation>
    <scope>NUCLEOTIDE SEQUENCE [LARGE SCALE GENOMIC DNA]</scope>
    <source>
        <strain evidence="7 8">JCM 14331</strain>
    </source>
</reference>
<evidence type="ECO:0000256" key="5">
    <source>
        <dbReference type="SAM" id="Coils"/>
    </source>
</evidence>
<dbReference type="SUPFAM" id="SSF55486">
    <property type="entry name" value="Metalloproteases ('zincins'), catalytic domain"/>
    <property type="match status" value="1"/>
</dbReference>
<keyword evidence="8" id="KW-1185">Reference proteome</keyword>
<evidence type="ECO:0000256" key="4">
    <source>
        <dbReference type="ARBA" id="ARBA00022833"/>
    </source>
</evidence>
<dbReference type="PRINTS" id="PR00138">
    <property type="entry name" value="MATRIXIN"/>
</dbReference>
<gene>
    <name evidence="7" type="ORF">GCM10009098_12200</name>
</gene>
<dbReference type="Pfam" id="PF00413">
    <property type="entry name" value="Peptidase_M10"/>
    <property type="match status" value="1"/>
</dbReference>
<accession>A0ABN1DKU5</accession>
<evidence type="ECO:0000256" key="3">
    <source>
        <dbReference type="ARBA" id="ARBA00022801"/>
    </source>
</evidence>
<feature type="domain" description="Peptidase M10 metallopeptidase" evidence="6">
    <location>
        <begin position="143"/>
        <end position="302"/>
    </location>
</feature>
<dbReference type="Proteomes" id="UP001501169">
    <property type="component" value="Unassembled WGS sequence"/>
</dbReference>
<organism evidence="7 8">
    <name type="scientific">Rheinheimera aquimaris</name>
    <dbReference type="NCBI Taxonomy" id="412437"/>
    <lineage>
        <taxon>Bacteria</taxon>
        <taxon>Pseudomonadati</taxon>
        <taxon>Pseudomonadota</taxon>
        <taxon>Gammaproteobacteria</taxon>
        <taxon>Chromatiales</taxon>
        <taxon>Chromatiaceae</taxon>
        <taxon>Rheinheimera</taxon>
    </lineage>
</organism>
<evidence type="ECO:0000256" key="1">
    <source>
        <dbReference type="ARBA" id="ARBA00022670"/>
    </source>
</evidence>
<evidence type="ECO:0000313" key="7">
    <source>
        <dbReference type="EMBL" id="GAA0546168.1"/>
    </source>
</evidence>
<evidence type="ECO:0000256" key="2">
    <source>
        <dbReference type="ARBA" id="ARBA00022723"/>
    </source>
</evidence>
<name>A0ABN1DKU5_9GAMM</name>